<accession>W7C3Y2</accession>
<sequence>MKKNASSTVIPMVVTNSMENKYDFDWKTVTDVVAGQTVVFESKAR</sequence>
<organism evidence="1 2">
    <name type="scientific">Listeria cornellensis FSL F6-0969</name>
    <dbReference type="NCBI Taxonomy" id="1265820"/>
    <lineage>
        <taxon>Bacteria</taxon>
        <taxon>Bacillati</taxon>
        <taxon>Bacillota</taxon>
        <taxon>Bacilli</taxon>
        <taxon>Bacillales</taxon>
        <taxon>Listeriaceae</taxon>
        <taxon>Listeria</taxon>
    </lineage>
</organism>
<evidence type="ECO:0000313" key="1">
    <source>
        <dbReference type="EMBL" id="EUJ31930.1"/>
    </source>
</evidence>
<dbReference type="EMBL" id="AODE01000008">
    <property type="protein sequence ID" value="EUJ31930.1"/>
    <property type="molecule type" value="Genomic_DNA"/>
</dbReference>
<dbReference type="STRING" id="1265820.PCORN_03773"/>
<protein>
    <submittedName>
        <fullName evidence="1">PTS system, (Possibly glucose-specific) IIA component</fullName>
    </submittedName>
</protein>
<dbReference type="PATRIC" id="fig|1265820.5.peg.745"/>
<proteinExistence type="predicted"/>
<gene>
    <name evidence="1" type="ORF">PCORN_03773</name>
</gene>
<evidence type="ECO:0000313" key="2">
    <source>
        <dbReference type="Proteomes" id="UP000019254"/>
    </source>
</evidence>
<comment type="caution">
    <text evidence="1">The sequence shown here is derived from an EMBL/GenBank/DDBJ whole genome shotgun (WGS) entry which is preliminary data.</text>
</comment>
<dbReference type="AlphaFoldDB" id="W7C3Y2"/>
<keyword evidence="2" id="KW-1185">Reference proteome</keyword>
<reference evidence="1 2" key="1">
    <citation type="journal article" date="2014" name="Int. J. Syst. Evol. Microbiol.">
        <title>Listeria floridensis sp. nov., Listeria aquatica sp. nov., Listeria cornellensis sp. nov., Listeria riparia sp. nov. and Listeria grandensis sp. nov., from agricultural and natural environments.</title>
        <authorList>
            <person name="den Bakker H.C."/>
            <person name="Warchocki S."/>
            <person name="Wright E.M."/>
            <person name="Allred A.F."/>
            <person name="Ahlstrom C."/>
            <person name="Manuel C.S."/>
            <person name="Stasiewicz M.J."/>
            <person name="Burrell A."/>
            <person name="Roof S."/>
            <person name="Strawn L."/>
            <person name="Fortes E.D."/>
            <person name="Nightingale K.K."/>
            <person name="Kephart D."/>
            <person name="Wiedmann M."/>
        </authorList>
    </citation>
    <scope>NUCLEOTIDE SEQUENCE [LARGE SCALE GENOMIC DNA]</scope>
    <source>
        <strain evidence="2">FSL F6-969</strain>
    </source>
</reference>
<dbReference type="Proteomes" id="UP000019254">
    <property type="component" value="Unassembled WGS sequence"/>
</dbReference>
<name>W7C3Y2_9LIST</name>